<evidence type="ECO:0000313" key="2">
    <source>
        <dbReference type="Proteomes" id="UP001183777"/>
    </source>
</evidence>
<keyword evidence="2" id="KW-1185">Reference proteome</keyword>
<reference evidence="2" key="1">
    <citation type="submission" date="2023-07" db="EMBL/GenBank/DDBJ databases">
        <title>30 novel species of actinomycetes from the DSMZ collection.</title>
        <authorList>
            <person name="Nouioui I."/>
        </authorList>
    </citation>
    <scope>NUCLEOTIDE SEQUENCE [LARGE SCALE GENOMIC DNA]</scope>
    <source>
        <strain evidence="2">DSM 41770</strain>
    </source>
</reference>
<dbReference type="EMBL" id="JAVREX010000019">
    <property type="protein sequence ID" value="MDT0432120.1"/>
    <property type="molecule type" value="Genomic_DNA"/>
</dbReference>
<dbReference type="RefSeq" id="WP_200696115.1">
    <property type="nucleotide sequence ID" value="NZ_JAVREX010000019.1"/>
</dbReference>
<organism evidence="1 2">
    <name type="scientific">Streptomyces salyersiae</name>
    <dbReference type="NCBI Taxonomy" id="3075530"/>
    <lineage>
        <taxon>Bacteria</taxon>
        <taxon>Bacillati</taxon>
        <taxon>Actinomycetota</taxon>
        <taxon>Actinomycetes</taxon>
        <taxon>Kitasatosporales</taxon>
        <taxon>Streptomycetaceae</taxon>
        <taxon>Streptomyces</taxon>
    </lineage>
</organism>
<name>A0ABU2RUB9_9ACTN</name>
<gene>
    <name evidence="1" type="ORF">RM649_31370</name>
</gene>
<sequence>MGTGHHALGAVHLQTLALEDADLPNRRYTIQGQSRPLDDLTHQAIQRYLDHRNRRWPSTANPHLLITQQTAHHDSPVSRWWLKAALRGQEASLDLLRQDRILDEVEAVGVRDPLHIAAVFGLRPDTAQRYVDAVYGRSATDLR</sequence>
<accession>A0ABU2RUB9</accession>
<evidence type="ECO:0000313" key="1">
    <source>
        <dbReference type="EMBL" id="MDT0432120.1"/>
    </source>
</evidence>
<proteinExistence type="predicted"/>
<protein>
    <submittedName>
        <fullName evidence="1">Uncharacterized protein</fullName>
    </submittedName>
</protein>
<dbReference type="Proteomes" id="UP001183777">
    <property type="component" value="Unassembled WGS sequence"/>
</dbReference>
<comment type="caution">
    <text evidence="1">The sequence shown here is derived from an EMBL/GenBank/DDBJ whole genome shotgun (WGS) entry which is preliminary data.</text>
</comment>